<gene>
    <name evidence="1" type="ORF">PORCRE_1033</name>
</gene>
<reference evidence="1 2" key="2">
    <citation type="journal article" date="2013" name="Genome Announc.">
        <title>Draft Genome Sequences of Porphyromonas crevioricanis JCM 15906T and Porphyromonas cansulci JCM 13913T Isolated from a Canine Oral Cavity.</title>
        <authorList>
            <person name="Sakamoto M."/>
            <person name="Tanaka N."/>
            <person name="Shiwa Y."/>
            <person name="Yoshikawa H."/>
            <person name="Ohkuma M."/>
        </authorList>
    </citation>
    <scope>NUCLEOTIDE SEQUENCE [LARGE SCALE GENOMIC DNA]</scope>
    <source>
        <strain evidence="1 2">JCM 15906</strain>
    </source>
</reference>
<reference evidence="2" key="1">
    <citation type="journal article" date="2013" name="Genome">
        <title>Draft Genome Sequences of Porphyromonas crevioricanis JCM 15906T and Porphyromonas cansulci JCM 13913T Isolated from a Canine Oral Cavity.</title>
        <authorList>
            <person name="Sakamoto M."/>
            <person name="Tanaka N."/>
            <person name="Shiwa Y."/>
            <person name="Yoshikawa H."/>
            <person name="Ohkuma M."/>
        </authorList>
    </citation>
    <scope>NUCLEOTIDE SEQUENCE [LARGE SCALE GENOMIC DNA]</scope>
    <source>
        <strain evidence="2">JCM 15906</strain>
    </source>
</reference>
<dbReference type="EMBL" id="BAOU01000026">
    <property type="protein sequence ID" value="GAD05333.1"/>
    <property type="molecule type" value="Genomic_DNA"/>
</dbReference>
<protein>
    <submittedName>
        <fullName evidence="1">Uncharacterized protein</fullName>
    </submittedName>
</protein>
<dbReference type="AlphaFoldDB" id="T1CQH7"/>
<name>T1CQH7_9PORP</name>
<organism evidence="1 2">
    <name type="scientific">Porphyromonas crevioricanis JCM 15906</name>
    <dbReference type="NCBI Taxonomy" id="1305617"/>
    <lineage>
        <taxon>Bacteria</taxon>
        <taxon>Pseudomonadati</taxon>
        <taxon>Bacteroidota</taxon>
        <taxon>Bacteroidia</taxon>
        <taxon>Bacteroidales</taxon>
        <taxon>Porphyromonadaceae</taxon>
        <taxon>Porphyromonas</taxon>
    </lineage>
</organism>
<proteinExistence type="predicted"/>
<accession>T1CQH7</accession>
<dbReference type="Proteomes" id="UP000018031">
    <property type="component" value="Unassembled WGS sequence"/>
</dbReference>
<comment type="caution">
    <text evidence="1">The sequence shown here is derived from an EMBL/GenBank/DDBJ whole genome shotgun (WGS) entry which is preliminary data.</text>
</comment>
<evidence type="ECO:0000313" key="1">
    <source>
        <dbReference type="EMBL" id="GAD05333.1"/>
    </source>
</evidence>
<evidence type="ECO:0000313" key="2">
    <source>
        <dbReference type="Proteomes" id="UP000018031"/>
    </source>
</evidence>
<sequence length="61" mass="6991">MPGKLIKIVRSLPNYPDILVWCSKDSSFSCLASDQMEDISRTEQFRHCEVLLTFVVLKTNS</sequence>